<proteinExistence type="predicted"/>
<dbReference type="GO" id="GO:0005524">
    <property type="term" value="F:ATP binding"/>
    <property type="evidence" value="ECO:0007669"/>
    <property type="project" value="UniProtKB-KW"/>
</dbReference>
<dbReference type="EMBL" id="JABELX010000009">
    <property type="protein sequence ID" value="NNH72975.1"/>
    <property type="molecule type" value="Genomic_DNA"/>
</dbReference>
<organism evidence="4 5">
    <name type="scientific">Nocardia uniformis</name>
    <dbReference type="NCBI Taxonomy" id="53432"/>
    <lineage>
        <taxon>Bacteria</taxon>
        <taxon>Bacillati</taxon>
        <taxon>Actinomycetota</taxon>
        <taxon>Actinomycetes</taxon>
        <taxon>Mycobacteriales</taxon>
        <taxon>Nocardiaceae</taxon>
        <taxon>Nocardia</taxon>
    </lineage>
</organism>
<dbReference type="Gene3D" id="1.25.40.10">
    <property type="entry name" value="Tetratricopeptide repeat domain"/>
    <property type="match status" value="1"/>
</dbReference>
<reference evidence="4 5" key="1">
    <citation type="submission" date="2020-05" db="EMBL/GenBank/DDBJ databases">
        <title>MicrobeNet Type strains.</title>
        <authorList>
            <person name="Nicholson A.C."/>
        </authorList>
    </citation>
    <scope>NUCLEOTIDE SEQUENCE [LARGE SCALE GENOMIC DNA]</scope>
    <source>
        <strain evidence="4 5">JCM 3224</strain>
    </source>
</reference>
<keyword evidence="2 4" id="KW-0067">ATP-binding</keyword>
<dbReference type="AlphaFoldDB" id="A0A849C9K3"/>
<dbReference type="GO" id="GO:0005737">
    <property type="term" value="C:cytoplasm"/>
    <property type="evidence" value="ECO:0007669"/>
    <property type="project" value="TreeGrafter"/>
</dbReference>
<dbReference type="InterPro" id="IPR041664">
    <property type="entry name" value="AAA_16"/>
</dbReference>
<dbReference type="Pfam" id="PF13191">
    <property type="entry name" value="AAA_16"/>
    <property type="match status" value="1"/>
</dbReference>
<keyword evidence="1" id="KW-0547">Nucleotide-binding</keyword>
<evidence type="ECO:0000313" key="5">
    <source>
        <dbReference type="Proteomes" id="UP000586827"/>
    </source>
</evidence>
<dbReference type="Proteomes" id="UP000586827">
    <property type="component" value="Unassembled WGS sequence"/>
</dbReference>
<feature type="domain" description="Orc1-like AAA ATPase" evidence="3">
    <location>
        <begin position="5"/>
        <end position="181"/>
    </location>
</feature>
<keyword evidence="5" id="KW-1185">Reference proteome</keyword>
<dbReference type="SUPFAM" id="SSF52540">
    <property type="entry name" value="P-loop containing nucleoside triphosphate hydrolases"/>
    <property type="match status" value="1"/>
</dbReference>
<dbReference type="PANTHER" id="PTHR16305">
    <property type="entry name" value="TESTICULAR SOLUBLE ADENYLYL CYCLASE"/>
    <property type="match status" value="1"/>
</dbReference>
<dbReference type="GO" id="GO:0004016">
    <property type="term" value="F:adenylate cyclase activity"/>
    <property type="evidence" value="ECO:0007669"/>
    <property type="project" value="TreeGrafter"/>
</dbReference>
<evidence type="ECO:0000313" key="4">
    <source>
        <dbReference type="EMBL" id="NNH72975.1"/>
    </source>
</evidence>
<sequence length="785" mass="85480">MALLLERAGRAVQTGEGTVIVLRGEAGVGKSTLLATFGERAIEHHAGTSLLAGYGQAMLNSLASDSFQPVRECLRSLTASAQRSGSRSALERVVSSFGTHAPDWIESVPVVGQLLAAGVRTGQTFVESGRGTVEVDSRLDQLVRLIEDLVSEHPLLMVLDDLHWADTATIDLLTTIALRVDGPLVLVLAYRPDQLQSVEQTHPLQRAVFRLCRYRPESTVIDLPRLTRGDTEVLVRQAADGRSMAPHVVSRIVRLSAGNPLFAESLVRVGDHGDGSAPVQIIAVLEERLSYLSGEDQRLLETAALIGYSFEVEYLSRLVRQDIDDVYERLDVLYSQHGLVRPAEPRGDYDRYVIHHPLFAQILRERGTANPPRWRRQHVRFLEILEAESDWDDEMAVRAAAAAVAARNRTRAGELALAAARRQFTLGAVSKARDLARIAVEQTPSFPAYALLAECLSAEGDHVGGTNACAAALACAGEEPVAPALEAHVRLLWARNLRMTCQWEDTSRVLNDIVAAHSDSGQLLAETLMLQAEVALCGPIQDAVGCIALCDRVAAMTTDAEVRSRALGHRGLAHLAANQPADAERLLTRAIDTARSTGHPYAEYEALHWLSKKTMACLELERSWELLEELARMSQNSGVASENPPHLRDSSRVLGLQRRYPEAAEAFARYLDISLPTAFGRVATTLACQIRELEDIHGRAAGERFLAELRGVCREELLAADRCARLADHLWALSHRPPGWDAVSFAVAHLGVAAADAEAADAIFRFDVPSLAHLRAALRGTGGGA</sequence>
<name>A0A849C9K3_9NOCA</name>
<dbReference type="InterPro" id="IPR027417">
    <property type="entry name" value="P-loop_NTPase"/>
</dbReference>
<accession>A0A849C9K3</accession>
<dbReference type="InterPro" id="IPR011990">
    <property type="entry name" value="TPR-like_helical_dom_sf"/>
</dbReference>
<gene>
    <name evidence="4" type="ORF">HLB23_24465</name>
</gene>
<evidence type="ECO:0000256" key="1">
    <source>
        <dbReference type="ARBA" id="ARBA00022741"/>
    </source>
</evidence>
<evidence type="ECO:0000259" key="3">
    <source>
        <dbReference type="Pfam" id="PF13191"/>
    </source>
</evidence>
<dbReference type="PANTHER" id="PTHR16305:SF28">
    <property type="entry name" value="GUANYLATE CYCLASE DOMAIN-CONTAINING PROTEIN"/>
    <property type="match status" value="1"/>
</dbReference>
<evidence type="ECO:0000256" key="2">
    <source>
        <dbReference type="ARBA" id="ARBA00022840"/>
    </source>
</evidence>
<protein>
    <submittedName>
        <fullName evidence="4">ATP-binding protein</fullName>
    </submittedName>
</protein>
<comment type="caution">
    <text evidence="4">The sequence shown here is derived from an EMBL/GenBank/DDBJ whole genome shotgun (WGS) entry which is preliminary data.</text>
</comment>
<dbReference type="SUPFAM" id="SSF48452">
    <property type="entry name" value="TPR-like"/>
    <property type="match status" value="1"/>
</dbReference>